<feature type="active site" description="Proton donor/acceptor" evidence="3">
    <location>
        <position position="127"/>
    </location>
</feature>
<organism evidence="4 5">
    <name type="scientific">Methanomicrobium antiquum</name>
    <dbReference type="NCBI Taxonomy" id="487686"/>
    <lineage>
        <taxon>Archaea</taxon>
        <taxon>Methanobacteriati</taxon>
        <taxon>Methanobacteriota</taxon>
        <taxon>Stenosarchaea group</taxon>
        <taxon>Methanomicrobia</taxon>
        <taxon>Methanomicrobiales</taxon>
        <taxon>Methanomicrobiaceae</taxon>
        <taxon>Methanomicrobium</taxon>
    </lineage>
</organism>
<feature type="binding site" evidence="3">
    <location>
        <begin position="99"/>
        <end position="104"/>
    </location>
    <ligand>
        <name>dCTP</name>
        <dbReference type="ChEBI" id="CHEBI:61481"/>
    </ligand>
</feature>
<dbReference type="KEGG" id="manq:L1994_06620"/>
<dbReference type="SUPFAM" id="SSF51283">
    <property type="entry name" value="dUTPase-like"/>
    <property type="match status" value="1"/>
</dbReference>
<dbReference type="Pfam" id="PF22769">
    <property type="entry name" value="DCD"/>
    <property type="match status" value="1"/>
</dbReference>
<dbReference type="InterPro" id="IPR033704">
    <property type="entry name" value="dUTPase_trimeric"/>
</dbReference>
<feature type="binding site" evidence="3">
    <location>
        <position position="170"/>
    </location>
    <ligand>
        <name>dCTP</name>
        <dbReference type="ChEBI" id="CHEBI:61481"/>
    </ligand>
</feature>
<feature type="binding site" evidence="3">
    <location>
        <position position="166"/>
    </location>
    <ligand>
        <name>dCTP</name>
        <dbReference type="ChEBI" id="CHEBI:61481"/>
    </ligand>
</feature>
<dbReference type="GO" id="GO:0000166">
    <property type="term" value="F:nucleotide binding"/>
    <property type="evidence" value="ECO:0007669"/>
    <property type="project" value="UniProtKB-KW"/>
</dbReference>
<feature type="site" description="Important for bifunctional activity" evidence="3">
    <location>
        <begin position="114"/>
        <end position="115"/>
    </location>
</feature>
<feature type="binding site" evidence="3">
    <location>
        <position position="146"/>
    </location>
    <ligand>
        <name>dCTP</name>
        <dbReference type="ChEBI" id="CHEBI:61481"/>
    </ligand>
</feature>
<dbReference type="HAMAP" id="MF_00146">
    <property type="entry name" value="dCTP_deaminase"/>
    <property type="match status" value="1"/>
</dbReference>
<evidence type="ECO:0000313" key="5">
    <source>
        <dbReference type="Proteomes" id="UP001218895"/>
    </source>
</evidence>
<dbReference type="GO" id="GO:0006226">
    <property type="term" value="P:dUMP biosynthetic process"/>
    <property type="evidence" value="ECO:0007669"/>
    <property type="project" value="UniProtKB-UniRule"/>
</dbReference>
<keyword evidence="5" id="KW-1185">Reference proteome</keyword>
<comment type="pathway">
    <text evidence="3">Pyrimidine metabolism; dUMP biosynthesis; dUMP from dCTP: step 1/1.</text>
</comment>
<dbReference type="CDD" id="cd07557">
    <property type="entry name" value="trimeric_dUTPase"/>
    <property type="match status" value="1"/>
</dbReference>
<dbReference type="RefSeq" id="WP_278098673.1">
    <property type="nucleotide sequence ID" value="NZ_CP091092.1"/>
</dbReference>
<proteinExistence type="inferred from homology"/>
<accession>A0AAF0FNI4</accession>
<feature type="binding site" evidence="3">
    <location>
        <begin position="125"/>
        <end position="127"/>
    </location>
    <ligand>
        <name>dCTP</name>
        <dbReference type="ChEBI" id="CHEBI:61481"/>
    </ligand>
</feature>
<name>A0AAF0FNI4_9EURY</name>
<dbReference type="AlphaFoldDB" id="A0AAF0FNI4"/>
<keyword evidence="2 3" id="KW-0546">Nucleotide metabolism</keyword>
<dbReference type="GeneID" id="79950056"/>
<dbReference type="PANTHER" id="PTHR42680">
    <property type="entry name" value="DCTP DEAMINASE"/>
    <property type="match status" value="1"/>
</dbReference>
<comment type="subunit">
    <text evidence="3">Homotrimer.</text>
</comment>
<evidence type="ECO:0000256" key="3">
    <source>
        <dbReference type="HAMAP-Rule" id="MF_00146"/>
    </source>
</evidence>
<keyword evidence="1 3" id="KW-0378">Hydrolase</keyword>
<protein>
    <recommendedName>
        <fullName evidence="3">dCTP deaminase, dUMP-forming</fullName>
        <ecNumber evidence="3">3.5.4.30</ecNumber>
    </recommendedName>
    <alternativeName>
        <fullName evidence="3">Bifunctional dCTP deaminase:dUTPase</fullName>
    </alternativeName>
    <alternativeName>
        <fullName evidence="3">DCD-DUT</fullName>
    </alternativeName>
</protein>
<dbReference type="EC" id="3.5.4.30" evidence="3"/>
<dbReference type="EMBL" id="CP091092">
    <property type="protein sequence ID" value="WFN35834.1"/>
    <property type="molecule type" value="Genomic_DNA"/>
</dbReference>
<dbReference type="GO" id="GO:0006229">
    <property type="term" value="P:dUTP biosynthetic process"/>
    <property type="evidence" value="ECO:0007669"/>
    <property type="project" value="InterPro"/>
</dbReference>
<evidence type="ECO:0000313" key="4">
    <source>
        <dbReference type="EMBL" id="WFN35834.1"/>
    </source>
</evidence>
<dbReference type="GO" id="GO:0008829">
    <property type="term" value="F:dCTP deaminase activity"/>
    <property type="evidence" value="ECO:0007669"/>
    <property type="project" value="InterPro"/>
</dbReference>
<comment type="similarity">
    <text evidence="3">Belongs to the dCTP deaminase family.</text>
</comment>
<keyword evidence="3" id="KW-0547">Nucleotide-binding</keyword>
<reference evidence="4" key="1">
    <citation type="submission" date="2022-01" db="EMBL/GenBank/DDBJ databases">
        <title>Complete genome of Methanomicrobium antiquum DSM 21220.</title>
        <authorList>
            <person name="Chen S.-C."/>
            <person name="You Y.-T."/>
            <person name="Zhou Y.-Z."/>
            <person name="Lai M.-C."/>
        </authorList>
    </citation>
    <scope>NUCLEOTIDE SEQUENCE</scope>
    <source>
        <strain evidence="4">DSM 21220</strain>
    </source>
</reference>
<dbReference type="InterPro" id="IPR036157">
    <property type="entry name" value="dUTPase-like_sf"/>
</dbReference>
<evidence type="ECO:0000256" key="1">
    <source>
        <dbReference type="ARBA" id="ARBA00022801"/>
    </source>
</evidence>
<feature type="binding site" evidence="3">
    <location>
        <position position="117"/>
    </location>
    <ligand>
        <name>dCTP</name>
        <dbReference type="ChEBI" id="CHEBI:61481"/>
    </ligand>
</feature>
<comment type="catalytic activity">
    <reaction evidence="3">
        <text>dCTP + 2 H2O = dUMP + NH4(+) + diphosphate</text>
        <dbReference type="Rhea" id="RHEA:19205"/>
        <dbReference type="ChEBI" id="CHEBI:15377"/>
        <dbReference type="ChEBI" id="CHEBI:28938"/>
        <dbReference type="ChEBI" id="CHEBI:33019"/>
        <dbReference type="ChEBI" id="CHEBI:61481"/>
        <dbReference type="ChEBI" id="CHEBI:246422"/>
        <dbReference type="EC" id="3.5.4.30"/>
    </reaction>
</comment>
<dbReference type="InterPro" id="IPR011962">
    <property type="entry name" value="dCTP_deaminase"/>
</dbReference>
<dbReference type="Gene3D" id="2.70.40.10">
    <property type="match status" value="1"/>
</dbReference>
<gene>
    <name evidence="3 4" type="primary">dcd</name>
    <name evidence="4" type="ORF">L1994_06620</name>
</gene>
<dbReference type="NCBIfam" id="TIGR02274">
    <property type="entry name" value="dCTP_deam"/>
    <property type="match status" value="1"/>
</dbReference>
<evidence type="ECO:0000256" key="2">
    <source>
        <dbReference type="ARBA" id="ARBA00023080"/>
    </source>
</evidence>
<dbReference type="PANTHER" id="PTHR42680:SF3">
    <property type="entry name" value="DCTP DEAMINASE"/>
    <property type="match status" value="1"/>
</dbReference>
<comment type="function">
    <text evidence="3">Bifunctional enzyme that catalyzes both the deamination of dCTP to dUTP and the hydrolysis of dUTP to dUMP without releasing the toxic dUTP intermediate.</text>
</comment>
<dbReference type="Proteomes" id="UP001218895">
    <property type="component" value="Chromosome"/>
</dbReference>
<dbReference type="GO" id="GO:0033973">
    <property type="term" value="F:dCTP deaminase (dUMP-forming) activity"/>
    <property type="evidence" value="ECO:0007669"/>
    <property type="project" value="UniProtKB-UniRule"/>
</dbReference>
<feature type="binding site" evidence="3">
    <location>
        <position position="159"/>
    </location>
    <ligand>
        <name>dCTP</name>
        <dbReference type="ChEBI" id="CHEBI:61481"/>
    </ligand>
</feature>
<sequence length="188" mass="21161">MILVDWQIKDRIERGFIGISPYDSKFIQPNSLDIRLGRHFVWYEKSDEIIDPYDGDSIKSGVSEKTADYIDIHPGMFVLAETLETITLPDNIVSTIEGKSSIARLGITLHQTGGWIDAGFSGTITLEIANVNQRPVRLYAGMPVGQLVFYTTERSLNPYGSKGDAKYLHQKNATLSRYYENKKQDAVL</sequence>